<name>A0A0Q0RRA7_9ARCH</name>
<dbReference type="Gene3D" id="2.40.40.20">
    <property type="match status" value="1"/>
</dbReference>
<dbReference type="AlphaFoldDB" id="A0A0Q0RRA7"/>
<dbReference type="CDD" id="cd02775">
    <property type="entry name" value="MopB_CT"/>
    <property type="match status" value="1"/>
</dbReference>
<dbReference type="Pfam" id="PF01568">
    <property type="entry name" value="Molydop_binding"/>
    <property type="match status" value="1"/>
</dbReference>
<protein>
    <recommendedName>
        <fullName evidence="1">Molybdopterin dinucleotide-binding domain-containing protein</fullName>
    </recommendedName>
</protein>
<dbReference type="Proteomes" id="UP000050301">
    <property type="component" value="Unassembled WGS sequence"/>
</dbReference>
<reference evidence="2 3" key="1">
    <citation type="submission" date="2015-09" db="EMBL/GenBank/DDBJ databases">
        <title>Heavy metals and arsenic resistance mechanisms in polyextremophilic archaea of the family Ferroplasmaceae.</title>
        <authorList>
            <person name="Bulaev A.G."/>
            <person name="Kanygina A.V."/>
        </authorList>
    </citation>
    <scope>NUCLEOTIDE SEQUENCE [LARGE SCALE GENOMIC DNA]</scope>
    <source>
        <strain evidence="2 3">BH2</strain>
    </source>
</reference>
<evidence type="ECO:0000313" key="2">
    <source>
        <dbReference type="EMBL" id="KQB34881.1"/>
    </source>
</evidence>
<dbReference type="GO" id="GO:0043546">
    <property type="term" value="F:molybdopterin cofactor binding"/>
    <property type="evidence" value="ECO:0007669"/>
    <property type="project" value="InterPro"/>
</dbReference>
<gene>
    <name evidence="2" type="ORF">AOG55_08760</name>
</gene>
<dbReference type="SUPFAM" id="SSF50692">
    <property type="entry name" value="ADC-like"/>
    <property type="match status" value="1"/>
</dbReference>
<dbReference type="EMBL" id="LKBH01000203">
    <property type="protein sequence ID" value="KQB34881.1"/>
    <property type="molecule type" value="Genomic_DNA"/>
</dbReference>
<comment type="caution">
    <text evidence="2">The sequence shown here is derived from an EMBL/GenBank/DDBJ whole genome shotgun (WGS) entry which is preliminary data.</text>
</comment>
<keyword evidence="3" id="KW-1185">Reference proteome</keyword>
<dbReference type="InterPro" id="IPR009010">
    <property type="entry name" value="Asp_de-COase-like_dom_sf"/>
</dbReference>
<evidence type="ECO:0000313" key="3">
    <source>
        <dbReference type="Proteomes" id="UP000050301"/>
    </source>
</evidence>
<dbReference type="GO" id="GO:0016491">
    <property type="term" value="F:oxidoreductase activity"/>
    <property type="evidence" value="ECO:0007669"/>
    <property type="project" value="InterPro"/>
</dbReference>
<dbReference type="InterPro" id="IPR006657">
    <property type="entry name" value="MoPterin_dinucl-bd_dom"/>
</dbReference>
<dbReference type="InParanoid" id="A0A0Q0RRA7"/>
<evidence type="ECO:0000259" key="1">
    <source>
        <dbReference type="Pfam" id="PF01568"/>
    </source>
</evidence>
<proteinExistence type="predicted"/>
<organism evidence="2 3">
    <name type="scientific">Acidiplasma cupricumulans</name>
    <dbReference type="NCBI Taxonomy" id="312540"/>
    <lineage>
        <taxon>Archaea</taxon>
        <taxon>Methanobacteriati</taxon>
        <taxon>Thermoplasmatota</taxon>
        <taxon>Thermoplasmata</taxon>
        <taxon>Thermoplasmatales</taxon>
        <taxon>Ferroplasmaceae</taxon>
        <taxon>Acidiplasma</taxon>
    </lineage>
</organism>
<accession>A0A0Q0RRA7</accession>
<feature type="domain" description="Molybdopterin dinucleotide-binding" evidence="1">
    <location>
        <begin position="4"/>
        <end position="61"/>
    </location>
</feature>
<sequence>MQECNPKLWINPVDAKNPGIEYENIVKLKSKTGEIDMVAKITEDVLPGVVFAHMHNPKINHRITVTTGLQRNSMKKGTLWNINFLSI</sequence>